<sequence>MDIHTLIASRVRALRTERGLSLEALAKLSNVSRSNISLIERGESSPTAALLDKLAAALGVSLASLFAEQEDGGSPPSPLSRASQQTAWTDPASGYTRRNLSSAAPSPIHLVEAVFPAGQRTVLDSSARGSEIHQQIWIIEGTMEITVGEQHWRLDAGDCLSMEVAPQMVFHNPGSSSARYLVALSTESSTSPRRNP</sequence>
<dbReference type="SMART" id="SM00530">
    <property type="entry name" value="HTH_XRE"/>
    <property type="match status" value="1"/>
</dbReference>
<keyword evidence="5" id="KW-1185">Reference proteome</keyword>
<reference evidence="4 5" key="1">
    <citation type="submission" date="2021-11" db="EMBL/GenBank/DDBJ databases">
        <authorList>
            <person name="Liang Q."/>
            <person name="Mou H."/>
            <person name="Liu Z."/>
        </authorList>
    </citation>
    <scope>NUCLEOTIDE SEQUENCE [LARGE SCALE GENOMIC DNA]</scope>
    <source>
        <strain evidence="4 5">CHU3</strain>
    </source>
</reference>
<protein>
    <submittedName>
        <fullName evidence="4">Helix-turn-helix domain-containing protein</fullName>
    </submittedName>
</protein>
<dbReference type="Pfam" id="PF01381">
    <property type="entry name" value="HTH_3"/>
    <property type="match status" value="1"/>
</dbReference>
<evidence type="ECO:0000259" key="3">
    <source>
        <dbReference type="PROSITE" id="PS50943"/>
    </source>
</evidence>
<evidence type="ECO:0000313" key="4">
    <source>
        <dbReference type="EMBL" id="MCV2367002.1"/>
    </source>
</evidence>
<feature type="region of interest" description="Disordered" evidence="2">
    <location>
        <begin position="69"/>
        <end position="101"/>
    </location>
</feature>
<dbReference type="SUPFAM" id="SSF47413">
    <property type="entry name" value="lambda repressor-like DNA-binding domains"/>
    <property type="match status" value="1"/>
</dbReference>
<evidence type="ECO:0000256" key="1">
    <source>
        <dbReference type="ARBA" id="ARBA00023125"/>
    </source>
</evidence>
<gene>
    <name evidence="4" type="ORF">LNV07_02685</name>
</gene>
<accession>A0ABT2Y9L8</accession>
<dbReference type="PROSITE" id="PS50943">
    <property type="entry name" value="HTH_CROC1"/>
    <property type="match status" value="1"/>
</dbReference>
<feature type="domain" description="HTH cro/C1-type" evidence="3">
    <location>
        <begin position="11"/>
        <end position="65"/>
    </location>
</feature>
<dbReference type="InterPro" id="IPR011051">
    <property type="entry name" value="RmlC_Cupin_sf"/>
</dbReference>
<dbReference type="InterPro" id="IPR014710">
    <property type="entry name" value="RmlC-like_jellyroll"/>
</dbReference>
<dbReference type="CDD" id="cd02209">
    <property type="entry name" value="cupin_XRE_C"/>
    <property type="match status" value="1"/>
</dbReference>
<dbReference type="Gene3D" id="2.60.120.10">
    <property type="entry name" value="Jelly Rolls"/>
    <property type="match status" value="1"/>
</dbReference>
<dbReference type="PANTHER" id="PTHR46797">
    <property type="entry name" value="HTH-TYPE TRANSCRIPTIONAL REGULATOR"/>
    <property type="match status" value="1"/>
</dbReference>
<comment type="caution">
    <text evidence="4">The sequence shown here is derived from an EMBL/GenBank/DDBJ whole genome shotgun (WGS) entry which is preliminary data.</text>
</comment>
<organism evidence="4 5">
    <name type="scientific">Roseateles oligotrophus</name>
    <dbReference type="NCBI Taxonomy" id="1769250"/>
    <lineage>
        <taxon>Bacteria</taxon>
        <taxon>Pseudomonadati</taxon>
        <taxon>Pseudomonadota</taxon>
        <taxon>Betaproteobacteria</taxon>
        <taxon>Burkholderiales</taxon>
        <taxon>Sphaerotilaceae</taxon>
        <taxon>Roseateles</taxon>
    </lineage>
</organism>
<dbReference type="Proteomes" id="UP001209701">
    <property type="component" value="Unassembled WGS sequence"/>
</dbReference>
<keyword evidence="1" id="KW-0238">DNA-binding</keyword>
<dbReference type="InterPro" id="IPR050807">
    <property type="entry name" value="TransReg_Diox_bact_type"/>
</dbReference>
<proteinExistence type="predicted"/>
<dbReference type="EMBL" id="JAJIRN010000001">
    <property type="protein sequence ID" value="MCV2367002.1"/>
    <property type="molecule type" value="Genomic_DNA"/>
</dbReference>
<evidence type="ECO:0000256" key="2">
    <source>
        <dbReference type="SAM" id="MobiDB-lite"/>
    </source>
</evidence>
<name>A0ABT2Y9L8_9BURK</name>
<dbReference type="CDD" id="cd00093">
    <property type="entry name" value="HTH_XRE"/>
    <property type="match status" value="1"/>
</dbReference>
<dbReference type="InterPro" id="IPR010982">
    <property type="entry name" value="Lambda_DNA-bd_dom_sf"/>
</dbReference>
<evidence type="ECO:0000313" key="5">
    <source>
        <dbReference type="Proteomes" id="UP001209701"/>
    </source>
</evidence>
<dbReference type="Gene3D" id="1.10.260.40">
    <property type="entry name" value="lambda repressor-like DNA-binding domains"/>
    <property type="match status" value="1"/>
</dbReference>
<dbReference type="RefSeq" id="WP_263569610.1">
    <property type="nucleotide sequence ID" value="NZ_JAJIRN010000001.1"/>
</dbReference>
<dbReference type="InterPro" id="IPR001387">
    <property type="entry name" value="Cro/C1-type_HTH"/>
</dbReference>
<dbReference type="PANTHER" id="PTHR46797:SF10">
    <property type="entry name" value="BLR1115 PROTEIN"/>
    <property type="match status" value="1"/>
</dbReference>
<dbReference type="SUPFAM" id="SSF51182">
    <property type="entry name" value="RmlC-like cupins"/>
    <property type="match status" value="1"/>
</dbReference>